<gene>
    <name evidence="2" type="ORF">K469DRAFT_121600</name>
</gene>
<dbReference type="EMBL" id="ML994628">
    <property type="protein sequence ID" value="KAF2187009.1"/>
    <property type="molecule type" value="Genomic_DNA"/>
</dbReference>
<dbReference type="Proteomes" id="UP000800200">
    <property type="component" value="Unassembled WGS sequence"/>
</dbReference>
<sequence length="182" mass="20099">MRRTACLESRNTALVLQGDIGCLIVCPSLLYISYSFQTSLRGRPSHSNRKLTRWVVLCSIYPTSWPPNAIFSSNILATLFPCCFVPIYKQSKHVVVLLGNGVRPLVDRLKPPQLLAGSTPPIHTTKTTRFSVIWSNMHRRCLSCPGHATANGSHSFVGLLGATPVTLLILDKVRCFLYASTT</sequence>
<accession>A0A6A6E8V4</accession>
<protein>
    <submittedName>
        <fullName evidence="2">Uncharacterized protein</fullName>
    </submittedName>
</protein>
<feature type="transmembrane region" description="Helical" evidence="1">
    <location>
        <begin position="12"/>
        <end position="34"/>
    </location>
</feature>
<keyword evidence="1" id="KW-1133">Transmembrane helix</keyword>
<evidence type="ECO:0000256" key="1">
    <source>
        <dbReference type="SAM" id="Phobius"/>
    </source>
</evidence>
<keyword evidence="1" id="KW-0472">Membrane</keyword>
<dbReference type="AlphaFoldDB" id="A0A6A6E8V4"/>
<evidence type="ECO:0000313" key="3">
    <source>
        <dbReference type="Proteomes" id="UP000800200"/>
    </source>
</evidence>
<keyword evidence="3" id="KW-1185">Reference proteome</keyword>
<organism evidence="2 3">
    <name type="scientific">Zopfia rhizophila CBS 207.26</name>
    <dbReference type="NCBI Taxonomy" id="1314779"/>
    <lineage>
        <taxon>Eukaryota</taxon>
        <taxon>Fungi</taxon>
        <taxon>Dikarya</taxon>
        <taxon>Ascomycota</taxon>
        <taxon>Pezizomycotina</taxon>
        <taxon>Dothideomycetes</taxon>
        <taxon>Dothideomycetes incertae sedis</taxon>
        <taxon>Zopfiaceae</taxon>
        <taxon>Zopfia</taxon>
    </lineage>
</organism>
<keyword evidence="1" id="KW-0812">Transmembrane</keyword>
<name>A0A6A6E8V4_9PEZI</name>
<reference evidence="2" key="1">
    <citation type="journal article" date="2020" name="Stud. Mycol.">
        <title>101 Dothideomycetes genomes: a test case for predicting lifestyles and emergence of pathogens.</title>
        <authorList>
            <person name="Haridas S."/>
            <person name="Albert R."/>
            <person name="Binder M."/>
            <person name="Bloem J."/>
            <person name="Labutti K."/>
            <person name="Salamov A."/>
            <person name="Andreopoulos B."/>
            <person name="Baker S."/>
            <person name="Barry K."/>
            <person name="Bills G."/>
            <person name="Bluhm B."/>
            <person name="Cannon C."/>
            <person name="Castanera R."/>
            <person name="Culley D."/>
            <person name="Daum C."/>
            <person name="Ezra D."/>
            <person name="Gonzalez J."/>
            <person name="Henrissat B."/>
            <person name="Kuo A."/>
            <person name="Liang C."/>
            <person name="Lipzen A."/>
            <person name="Lutzoni F."/>
            <person name="Magnuson J."/>
            <person name="Mondo S."/>
            <person name="Nolan M."/>
            <person name="Ohm R."/>
            <person name="Pangilinan J."/>
            <person name="Park H.-J."/>
            <person name="Ramirez L."/>
            <person name="Alfaro M."/>
            <person name="Sun H."/>
            <person name="Tritt A."/>
            <person name="Yoshinaga Y."/>
            <person name="Zwiers L.-H."/>
            <person name="Turgeon B."/>
            <person name="Goodwin S."/>
            <person name="Spatafora J."/>
            <person name="Crous P."/>
            <person name="Grigoriev I."/>
        </authorList>
    </citation>
    <scope>NUCLEOTIDE SEQUENCE</scope>
    <source>
        <strain evidence="2">CBS 207.26</strain>
    </source>
</reference>
<proteinExistence type="predicted"/>
<evidence type="ECO:0000313" key="2">
    <source>
        <dbReference type="EMBL" id="KAF2187009.1"/>
    </source>
</evidence>